<dbReference type="GO" id="GO:0005886">
    <property type="term" value="C:plasma membrane"/>
    <property type="evidence" value="ECO:0007669"/>
    <property type="project" value="TreeGrafter"/>
</dbReference>
<feature type="transmembrane region" description="Helical" evidence="8">
    <location>
        <begin position="306"/>
        <end position="328"/>
    </location>
</feature>
<sequence>MLDLFFPKIWAHESEPTEQVTPEVGDDKQTPQVRVDSDTSDGESFTSGAQTGVKNIEAVTSVWTKTDLILAYIFIWCIYFVSSMQQGMTSSLTPYVTSSFQAHSLTAATGIMSSLIGGLVQLPLAKILDIWGRPQGFAVMVLCLTIGLIMMAGCNNVETYAAAQVFYWVGYNGTGYALSIFVADTSSLKNRGLMFAFISSPYIATTWIGGPIAKSFLKGAGFRWGFGTFAIVEPLVTVPLFVLFVRNYRKAKKAGLITPRNSGRTAWQSFKYYAIEFDVIGLLLIVSGLALFLLPFSLYSYQSEGWQSPMIICMIVFGGLLLIGFGFYERFLAPKTFIPFGLLTDRTVLGAYILSAIIFVQWVR</sequence>
<dbReference type="InterPro" id="IPR011701">
    <property type="entry name" value="MFS"/>
</dbReference>
<comment type="caution">
    <text evidence="9">The sequence shown here is derived from an EMBL/GenBank/DDBJ whole genome shotgun (WGS) entry which is preliminary data.</text>
</comment>
<keyword evidence="10" id="KW-1185">Reference proteome</keyword>
<comment type="similarity">
    <text evidence="2">Belongs to the major facilitator superfamily.</text>
</comment>
<evidence type="ECO:0000256" key="6">
    <source>
        <dbReference type="ARBA" id="ARBA00023136"/>
    </source>
</evidence>
<dbReference type="GeneID" id="89927913"/>
<name>A0AAV9P5T3_9PEZI</name>
<feature type="transmembrane region" description="Helical" evidence="8">
    <location>
        <begin position="68"/>
        <end position="85"/>
    </location>
</feature>
<dbReference type="PANTHER" id="PTHR23501">
    <property type="entry name" value="MAJOR FACILITATOR SUPERFAMILY"/>
    <property type="match status" value="1"/>
</dbReference>
<feature type="region of interest" description="Disordered" evidence="7">
    <location>
        <begin position="15"/>
        <end position="48"/>
    </location>
</feature>
<accession>A0AAV9P5T3</accession>
<evidence type="ECO:0000256" key="8">
    <source>
        <dbReference type="SAM" id="Phobius"/>
    </source>
</evidence>
<evidence type="ECO:0000313" key="9">
    <source>
        <dbReference type="EMBL" id="KAK5168006.1"/>
    </source>
</evidence>
<keyword evidence="5 8" id="KW-1133">Transmembrane helix</keyword>
<dbReference type="SUPFAM" id="SSF103473">
    <property type="entry name" value="MFS general substrate transporter"/>
    <property type="match status" value="1"/>
</dbReference>
<evidence type="ECO:0000313" key="10">
    <source>
        <dbReference type="Proteomes" id="UP001337655"/>
    </source>
</evidence>
<evidence type="ECO:0000256" key="4">
    <source>
        <dbReference type="ARBA" id="ARBA00022692"/>
    </source>
</evidence>
<gene>
    <name evidence="9" type="ORF">LTR77_006573</name>
</gene>
<proteinExistence type="inferred from homology"/>
<reference evidence="9 10" key="1">
    <citation type="submission" date="2023-08" db="EMBL/GenBank/DDBJ databases">
        <title>Black Yeasts Isolated from many extreme environments.</title>
        <authorList>
            <person name="Coleine C."/>
            <person name="Stajich J.E."/>
            <person name="Selbmann L."/>
        </authorList>
    </citation>
    <scope>NUCLEOTIDE SEQUENCE [LARGE SCALE GENOMIC DNA]</scope>
    <source>
        <strain evidence="9 10">CCFEE 5935</strain>
    </source>
</reference>
<dbReference type="PANTHER" id="PTHR23501:SF3">
    <property type="entry name" value="MAJOR FACILITATOR SUPERFAMILY (MFS) PROFILE DOMAIN-CONTAINING PROTEIN"/>
    <property type="match status" value="1"/>
</dbReference>
<dbReference type="EMBL" id="JAVRRT010000010">
    <property type="protein sequence ID" value="KAK5168006.1"/>
    <property type="molecule type" value="Genomic_DNA"/>
</dbReference>
<protein>
    <submittedName>
        <fullName evidence="9">Uncharacterized protein</fullName>
    </submittedName>
</protein>
<dbReference type="GO" id="GO:0022857">
    <property type="term" value="F:transmembrane transporter activity"/>
    <property type="evidence" value="ECO:0007669"/>
    <property type="project" value="InterPro"/>
</dbReference>
<evidence type="ECO:0000256" key="5">
    <source>
        <dbReference type="ARBA" id="ARBA00022989"/>
    </source>
</evidence>
<feature type="transmembrane region" description="Helical" evidence="8">
    <location>
        <begin position="192"/>
        <end position="212"/>
    </location>
</feature>
<feature type="transmembrane region" description="Helical" evidence="8">
    <location>
        <begin position="272"/>
        <end position="294"/>
    </location>
</feature>
<feature type="transmembrane region" description="Helical" evidence="8">
    <location>
        <begin position="340"/>
        <end position="363"/>
    </location>
</feature>
<dbReference type="RefSeq" id="XP_064657616.1">
    <property type="nucleotide sequence ID" value="XM_064803815.1"/>
</dbReference>
<organism evidence="9 10">
    <name type="scientific">Saxophila tyrrhenica</name>
    <dbReference type="NCBI Taxonomy" id="1690608"/>
    <lineage>
        <taxon>Eukaryota</taxon>
        <taxon>Fungi</taxon>
        <taxon>Dikarya</taxon>
        <taxon>Ascomycota</taxon>
        <taxon>Pezizomycotina</taxon>
        <taxon>Dothideomycetes</taxon>
        <taxon>Dothideomycetidae</taxon>
        <taxon>Mycosphaerellales</taxon>
        <taxon>Extremaceae</taxon>
        <taxon>Saxophila</taxon>
    </lineage>
</organism>
<keyword evidence="3" id="KW-0813">Transport</keyword>
<feature type="transmembrane region" description="Helical" evidence="8">
    <location>
        <begin position="136"/>
        <end position="153"/>
    </location>
</feature>
<keyword evidence="4 8" id="KW-0812">Transmembrane</keyword>
<dbReference type="Proteomes" id="UP001337655">
    <property type="component" value="Unassembled WGS sequence"/>
</dbReference>
<dbReference type="AlphaFoldDB" id="A0AAV9P5T3"/>
<dbReference type="InterPro" id="IPR036259">
    <property type="entry name" value="MFS_trans_sf"/>
</dbReference>
<evidence type="ECO:0000256" key="3">
    <source>
        <dbReference type="ARBA" id="ARBA00022448"/>
    </source>
</evidence>
<evidence type="ECO:0000256" key="2">
    <source>
        <dbReference type="ARBA" id="ARBA00008335"/>
    </source>
</evidence>
<evidence type="ECO:0000256" key="7">
    <source>
        <dbReference type="SAM" id="MobiDB-lite"/>
    </source>
</evidence>
<feature type="transmembrane region" description="Helical" evidence="8">
    <location>
        <begin position="165"/>
        <end position="183"/>
    </location>
</feature>
<dbReference type="Pfam" id="PF07690">
    <property type="entry name" value="MFS_1"/>
    <property type="match status" value="1"/>
</dbReference>
<comment type="subcellular location">
    <subcellularLocation>
        <location evidence="1">Membrane</location>
        <topology evidence="1">Multi-pass membrane protein</topology>
    </subcellularLocation>
</comment>
<feature type="transmembrane region" description="Helical" evidence="8">
    <location>
        <begin position="105"/>
        <end position="124"/>
    </location>
</feature>
<keyword evidence="6 8" id="KW-0472">Membrane</keyword>
<feature type="transmembrane region" description="Helical" evidence="8">
    <location>
        <begin position="224"/>
        <end position="245"/>
    </location>
</feature>
<dbReference type="FunFam" id="1.20.1250.20:FF:000284">
    <property type="entry name" value="Siderophore iron transporter mirB"/>
    <property type="match status" value="1"/>
</dbReference>
<evidence type="ECO:0000256" key="1">
    <source>
        <dbReference type="ARBA" id="ARBA00004141"/>
    </source>
</evidence>
<dbReference type="Gene3D" id="1.20.1250.20">
    <property type="entry name" value="MFS general substrate transporter like domains"/>
    <property type="match status" value="1"/>
</dbReference>